<keyword evidence="7" id="KW-0625">Polysaccharide transport</keyword>
<dbReference type="PANTHER" id="PTHR30413">
    <property type="entry name" value="INNER MEMBRANE TRANSPORT PERMEASE"/>
    <property type="match status" value="1"/>
</dbReference>
<gene>
    <name evidence="11" type="ORF">EAH89_22060</name>
</gene>
<feature type="transmembrane region" description="Helical" evidence="9">
    <location>
        <begin position="55"/>
        <end position="76"/>
    </location>
</feature>
<keyword evidence="12" id="KW-1185">Reference proteome</keyword>
<accession>A0A502FIE3</accession>
<sequence length="281" mass="30668">MLAGPLSLPETFAFDAAAPRRGEMARADLRDGFASWRLAWALARLDLRNRYRGSVIGPFWMTLSTLLMLVGLGLLYARLLGLSLGEYLPHLTVSLVVWNVIAGMVTDACTTMTTAEGVIRQLRVPFTVHALRSVFRNGLTAAHSLPLIPIVFLAFGHLPGPEAVLALPGLALLLLNAFSASMLLGMICARFRDIGPIVANVMQLAFFLTPILWKPELLKDAAVWLPLNPFYAVLETLRGPLVEGHAGGLTVWVAAILYSALLGGLAYAFFVRFRGRLAFWV</sequence>
<dbReference type="GO" id="GO:0140359">
    <property type="term" value="F:ABC-type transporter activity"/>
    <property type="evidence" value="ECO:0007669"/>
    <property type="project" value="InterPro"/>
</dbReference>
<dbReference type="AlphaFoldDB" id="A0A502FIE3"/>
<evidence type="ECO:0000256" key="9">
    <source>
        <dbReference type="SAM" id="Phobius"/>
    </source>
</evidence>
<dbReference type="Proteomes" id="UP000317078">
    <property type="component" value="Unassembled WGS sequence"/>
</dbReference>
<keyword evidence="8 9" id="KW-0472">Membrane</keyword>
<comment type="caution">
    <text evidence="11">The sequence shown here is derived from an EMBL/GenBank/DDBJ whole genome shotgun (WGS) entry which is preliminary data.</text>
</comment>
<feature type="transmembrane region" description="Helical" evidence="9">
    <location>
        <begin position="96"/>
        <end position="119"/>
    </location>
</feature>
<evidence type="ECO:0000256" key="7">
    <source>
        <dbReference type="ARBA" id="ARBA00023047"/>
    </source>
</evidence>
<dbReference type="Pfam" id="PF01061">
    <property type="entry name" value="ABC2_membrane"/>
    <property type="match status" value="1"/>
</dbReference>
<feature type="transmembrane region" description="Helical" evidence="9">
    <location>
        <begin position="249"/>
        <end position="270"/>
    </location>
</feature>
<keyword evidence="6 9" id="KW-1133">Transmembrane helix</keyword>
<evidence type="ECO:0000256" key="8">
    <source>
        <dbReference type="ARBA" id="ARBA00023136"/>
    </source>
</evidence>
<protein>
    <submittedName>
        <fullName evidence="11">ABC transporter permease</fullName>
    </submittedName>
</protein>
<feature type="domain" description="ABC-2 type transporter transmembrane" evidence="10">
    <location>
        <begin position="39"/>
        <end position="239"/>
    </location>
</feature>
<keyword evidence="4" id="KW-1003">Cell membrane</keyword>
<keyword evidence="5 9" id="KW-0812">Transmembrane</keyword>
<feature type="transmembrane region" description="Helical" evidence="9">
    <location>
        <begin position="164"/>
        <end position="187"/>
    </location>
</feature>
<dbReference type="GO" id="GO:0015920">
    <property type="term" value="P:lipopolysaccharide transport"/>
    <property type="evidence" value="ECO:0007669"/>
    <property type="project" value="TreeGrafter"/>
</dbReference>
<evidence type="ECO:0000256" key="1">
    <source>
        <dbReference type="ARBA" id="ARBA00004651"/>
    </source>
</evidence>
<evidence type="ECO:0000259" key="10">
    <source>
        <dbReference type="Pfam" id="PF01061"/>
    </source>
</evidence>
<evidence type="ECO:0000256" key="3">
    <source>
        <dbReference type="ARBA" id="ARBA00022448"/>
    </source>
</evidence>
<dbReference type="EMBL" id="RCZP01000030">
    <property type="protein sequence ID" value="TPG49240.1"/>
    <property type="molecule type" value="Genomic_DNA"/>
</dbReference>
<proteinExistence type="inferred from homology"/>
<evidence type="ECO:0000256" key="4">
    <source>
        <dbReference type="ARBA" id="ARBA00022475"/>
    </source>
</evidence>
<dbReference type="GO" id="GO:0005886">
    <property type="term" value="C:plasma membrane"/>
    <property type="evidence" value="ECO:0007669"/>
    <property type="project" value="UniProtKB-SubCell"/>
</dbReference>
<evidence type="ECO:0000313" key="11">
    <source>
        <dbReference type="EMBL" id="TPG49240.1"/>
    </source>
</evidence>
<dbReference type="RefSeq" id="WP_140885891.1">
    <property type="nucleotide sequence ID" value="NZ_RCZP01000030.1"/>
</dbReference>
<evidence type="ECO:0000256" key="5">
    <source>
        <dbReference type="ARBA" id="ARBA00022692"/>
    </source>
</evidence>
<name>A0A502FIE3_9PROT</name>
<dbReference type="OrthoDB" id="9796017at2"/>
<keyword evidence="7" id="KW-0762">Sugar transport</keyword>
<feature type="transmembrane region" description="Helical" evidence="9">
    <location>
        <begin position="139"/>
        <end position="158"/>
    </location>
</feature>
<evidence type="ECO:0000313" key="12">
    <source>
        <dbReference type="Proteomes" id="UP000317078"/>
    </source>
</evidence>
<keyword evidence="3" id="KW-0813">Transport</keyword>
<dbReference type="GO" id="GO:0015774">
    <property type="term" value="P:polysaccharide transport"/>
    <property type="evidence" value="ECO:0007669"/>
    <property type="project" value="UniProtKB-KW"/>
</dbReference>
<dbReference type="InterPro" id="IPR013525">
    <property type="entry name" value="ABC2_TM"/>
</dbReference>
<reference evidence="11 12" key="1">
    <citation type="journal article" date="2019" name="Environ. Microbiol.">
        <title>Species interactions and distinct microbial communities in high Arctic permafrost affected cryosols are associated with the CH4 and CO2 gas fluxes.</title>
        <authorList>
            <person name="Altshuler I."/>
            <person name="Hamel J."/>
            <person name="Turney S."/>
            <person name="Magnuson E."/>
            <person name="Levesque R."/>
            <person name="Greer C."/>
            <person name="Whyte L.G."/>
        </authorList>
    </citation>
    <scope>NUCLEOTIDE SEQUENCE [LARGE SCALE GENOMIC DNA]</scope>
    <source>
        <strain evidence="11 12">S9.3B</strain>
    </source>
</reference>
<comment type="similarity">
    <text evidence="2">Belongs to the ABC-2 integral membrane protein family.</text>
</comment>
<dbReference type="PANTHER" id="PTHR30413:SF10">
    <property type="entry name" value="CAPSULE POLYSACCHARIDE EXPORT INNER-MEMBRANE PROTEIN CTRC"/>
    <property type="match status" value="1"/>
</dbReference>
<comment type="subcellular location">
    <subcellularLocation>
        <location evidence="1">Cell membrane</location>
        <topology evidence="1">Multi-pass membrane protein</topology>
    </subcellularLocation>
</comment>
<organism evidence="11 12">
    <name type="scientific">Muricoccus nepalensis</name>
    <dbReference type="NCBI Taxonomy" id="1854500"/>
    <lineage>
        <taxon>Bacteria</taxon>
        <taxon>Pseudomonadati</taxon>
        <taxon>Pseudomonadota</taxon>
        <taxon>Alphaproteobacteria</taxon>
        <taxon>Acetobacterales</taxon>
        <taxon>Roseomonadaceae</taxon>
        <taxon>Muricoccus</taxon>
    </lineage>
</organism>
<evidence type="ECO:0000256" key="2">
    <source>
        <dbReference type="ARBA" id="ARBA00007783"/>
    </source>
</evidence>
<evidence type="ECO:0000256" key="6">
    <source>
        <dbReference type="ARBA" id="ARBA00022989"/>
    </source>
</evidence>
<feature type="transmembrane region" description="Helical" evidence="9">
    <location>
        <begin position="194"/>
        <end position="213"/>
    </location>
</feature>